<feature type="compositionally biased region" description="Low complexity" evidence="1">
    <location>
        <begin position="123"/>
        <end position="136"/>
    </location>
</feature>
<organism evidence="2 3">
    <name type="scientific">Glossina palpalis gambiensis</name>
    <dbReference type="NCBI Taxonomy" id="67801"/>
    <lineage>
        <taxon>Eukaryota</taxon>
        <taxon>Metazoa</taxon>
        <taxon>Ecdysozoa</taxon>
        <taxon>Arthropoda</taxon>
        <taxon>Hexapoda</taxon>
        <taxon>Insecta</taxon>
        <taxon>Pterygota</taxon>
        <taxon>Neoptera</taxon>
        <taxon>Endopterygota</taxon>
        <taxon>Diptera</taxon>
        <taxon>Brachycera</taxon>
        <taxon>Muscomorpha</taxon>
        <taxon>Hippoboscoidea</taxon>
        <taxon>Glossinidae</taxon>
        <taxon>Glossina</taxon>
    </lineage>
</organism>
<evidence type="ECO:0000313" key="2">
    <source>
        <dbReference type="EnsemblMetazoa" id="GPPI031171-PA"/>
    </source>
</evidence>
<feature type="compositionally biased region" description="Low complexity" evidence="1">
    <location>
        <begin position="179"/>
        <end position="197"/>
    </location>
</feature>
<protein>
    <submittedName>
        <fullName evidence="2">Uncharacterized protein</fullName>
    </submittedName>
</protein>
<reference evidence="3" key="1">
    <citation type="submission" date="2015-01" db="EMBL/GenBank/DDBJ databases">
        <authorList>
            <person name="Aksoy S."/>
            <person name="Warren W."/>
            <person name="Wilson R.K."/>
        </authorList>
    </citation>
    <scope>NUCLEOTIDE SEQUENCE [LARGE SCALE GENOMIC DNA]</scope>
    <source>
        <strain evidence="3">IAEA</strain>
    </source>
</reference>
<evidence type="ECO:0000256" key="1">
    <source>
        <dbReference type="SAM" id="MobiDB-lite"/>
    </source>
</evidence>
<reference evidence="2" key="2">
    <citation type="submission" date="2020-05" db="UniProtKB">
        <authorList>
            <consortium name="EnsemblMetazoa"/>
        </authorList>
    </citation>
    <scope>IDENTIFICATION</scope>
    <source>
        <strain evidence="2">IAEA</strain>
    </source>
</reference>
<feature type="region of interest" description="Disordered" evidence="1">
    <location>
        <begin position="179"/>
        <end position="237"/>
    </location>
</feature>
<proteinExistence type="predicted"/>
<evidence type="ECO:0000313" key="3">
    <source>
        <dbReference type="Proteomes" id="UP000092460"/>
    </source>
</evidence>
<keyword evidence="3" id="KW-1185">Reference proteome</keyword>
<dbReference type="VEuPathDB" id="VectorBase:GPPI031171"/>
<dbReference type="EnsemblMetazoa" id="GPPI031171-RA">
    <property type="protein sequence ID" value="GPPI031171-PA"/>
    <property type="gene ID" value="GPPI031171"/>
</dbReference>
<dbReference type="Proteomes" id="UP000092460">
    <property type="component" value="Unassembled WGS sequence"/>
</dbReference>
<feature type="region of interest" description="Disordered" evidence="1">
    <location>
        <begin position="122"/>
        <end position="158"/>
    </location>
</feature>
<sequence>MVDTSPLILVTAQQEDRRSSNTSSQKLMQIRIWSHWFQCFCIVDSILMPLEFNEQTLYCHFDRPLKPWRYIYMVNEMNPALTGLPSSGNAASNVGVVTSGMVTGAMINTVVSGIGGTVLLPNSSSSSSSSSSTSSSNHLHMLNTGAGNSTSGTGCGNVNGPASSGGGIVLTQHLLHSNTSSNTIGGTSNNNVAATASNGGGGGNGGVPHSSNSSGGGGGGGGIQQPSPQAPPTYVNL</sequence>
<accession>A0A1B0BIE8</accession>
<feature type="compositionally biased region" description="Gly residues" evidence="1">
    <location>
        <begin position="214"/>
        <end position="223"/>
    </location>
</feature>
<feature type="compositionally biased region" description="Low complexity" evidence="1">
    <location>
        <begin position="143"/>
        <end position="152"/>
    </location>
</feature>
<dbReference type="EMBL" id="JXJN01014933">
    <property type="status" value="NOT_ANNOTATED_CDS"/>
    <property type="molecule type" value="Genomic_DNA"/>
</dbReference>
<dbReference type="AlphaFoldDB" id="A0A1B0BIE8"/>
<name>A0A1B0BIE8_9MUSC</name>